<comment type="caution">
    <text evidence="1">The sequence shown here is derived from an EMBL/GenBank/DDBJ whole genome shotgun (WGS) entry which is preliminary data.</text>
</comment>
<evidence type="ECO:0000313" key="1">
    <source>
        <dbReference type="EMBL" id="GAB36277.1"/>
    </source>
</evidence>
<protein>
    <submittedName>
        <fullName evidence="1">Uncharacterized protein</fullName>
    </submittedName>
</protein>
<dbReference type="EMBL" id="BAFB01000206">
    <property type="protein sequence ID" value="GAB36277.1"/>
    <property type="molecule type" value="Genomic_DNA"/>
</dbReference>
<evidence type="ECO:0000313" key="2">
    <source>
        <dbReference type="Proteomes" id="UP000005038"/>
    </source>
</evidence>
<accession>H5TS19</accession>
<organism evidence="1 2">
    <name type="scientific">Gordonia otitidis (strain DSM 44809 / CCUG 52243 / JCM 12355 / NBRC 100426 / IFM 10032)</name>
    <dbReference type="NCBI Taxonomy" id="1108044"/>
    <lineage>
        <taxon>Bacteria</taxon>
        <taxon>Bacillati</taxon>
        <taxon>Actinomycetota</taxon>
        <taxon>Actinomycetes</taxon>
        <taxon>Mycobacteriales</taxon>
        <taxon>Gordoniaceae</taxon>
        <taxon>Gordonia</taxon>
    </lineage>
</organism>
<dbReference type="Proteomes" id="UP000005038">
    <property type="component" value="Unassembled WGS sequence"/>
</dbReference>
<sequence length="76" mass="8182">MTDSLFPDLAPTPSTRTAITERTVWGVATTDPRTGEIAVLECVDPAQAEHLVTVIGKHRGPSTPADVVTRIVRETE</sequence>
<keyword evidence="2" id="KW-1185">Reference proteome</keyword>
<proteinExistence type="predicted"/>
<name>H5TS19_GORO1</name>
<dbReference type="RefSeq" id="WP_007240459.1">
    <property type="nucleotide sequence ID" value="NZ_BAFB01000206.1"/>
</dbReference>
<dbReference type="STRING" id="1108044.GOOTI_206_00100"/>
<reference evidence="1" key="1">
    <citation type="submission" date="2012-02" db="EMBL/GenBank/DDBJ databases">
        <title>Whole genome shotgun sequence of Gordonia otitidis NBRC 100426.</title>
        <authorList>
            <person name="Yoshida I."/>
            <person name="Hosoyama A."/>
            <person name="Tsuchikane K."/>
            <person name="Katsumata H."/>
            <person name="Yamazaki S."/>
            <person name="Fujita N."/>
        </authorList>
    </citation>
    <scope>NUCLEOTIDE SEQUENCE [LARGE SCALE GENOMIC DNA]</scope>
    <source>
        <strain evidence="1">NBRC 100426</strain>
    </source>
</reference>
<gene>
    <name evidence="1" type="ORF">GOOTI_206_00100</name>
</gene>
<dbReference type="AlphaFoldDB" id="H5TS19"/>